<organism evidence="2 3">
    <name type="scientific">Sporormia fimetaria CBS 119925</name>
    <dbReference type="NCBI Taxonomy" id="1340428"/>
    <lineage>
        <taxon>Eukaryota</taxon>
        <taxon>Fungi</taxon>
        <taxon>Dikarya</taxon>
        <taxon>Ascomycota</taxon>
        <taxon>Pezizomycotina</taxon>
        <taxon>Dothideomycetes</taxon>
        <taxon>Pleosporomycetidae</taxon>
        <taxon>Pleosporales</taxon>
        <taxon>Sporormiaceae</taxon>
        <taxon>Sporormia</taxon>
    </lineage>
</organism>
<feature type="region of interest" description="Disordered" evidence="1">
    <location>
        <begin position="66"/>
        <end position="179"/>
    </location>
</feature>
<sequence length="179" mass="19490">MSDTEQSNKGSGWTEREKMVYLLGLLEASTTDTKINYADAPRPPGRTDGACKIMVHRLRQSLKEELEAMKAGQSLDTVVKPPKTPSKRKTAPKGDGEGGEGTPKKRGRPEKVAENKEVEAEAEETKKGVGTPGDVKEKKKGGRPKKAAAEKAEDKVKEEVKKEVKEEAESEVEGGEDDE</sequence>
<feature type="compositionally biased region" description="Basic and acidic residues" evidence="1">
    <location>
        <begin position="147"/>
        <end position="167"/>
    </location>
</feature>
<keyword evidence="3" id="KW-1185">Reference proteome</keyword>
<proteinExistence type="predicted"/>
<protein>
    <submittedName>
        <fullName evidence="2">Uncharacterized protein</fullName>
    </submittedName>
</protein>
<evidence type="ECO:0000256" key="1">
    <source>
        <dbReference type="SAM" id="MobiDB-lite"/>
    </source>
</evidence>
<evidence type="ECO:0000313" key="3">
    <source>
        <dbReference type="Proteomes" id="UP000799440"/>
    </source>
</evidence>
<name>A0A6A6V077_9PLEO</name>
<evidence type="ECO:0000313" key="2">
    <source>
        <dbReference type="EMBL" id="KAF2743932.1"/>
    </source>
</evidence>
<dbReference type="Proteomes" id="UP000799440">
    <property type="component" value="Unassembled WGS sequence"/>
</dbReference>
<reference evidence="2" key="1">
    <citation type="journal article" date="2020" name="Stud. Mycol.">
        <title>101 Dothideomycetes genomes: a test case for predicting lifestyles and emergence of pathogens.</title>
        <authorList>
            <person name="Haridas S."/>
            <person name="Albert R."/>
            <person name="Binder M."/>
            <person name="Bloem J."/>
            <person name="Labutti K."/>
            <person name="Salamov A."/>
            <person name="Andreopoulos B."/>
            <person name="Baker S."/>
            <person name="Barry K."/>
            <person name="Bills G."/>
            <person name="Bluhm B."/>
            <person name="Cannon C."/>
            <person name="Castanera R."/>
            <person name="Culley D."/>
            <person name="Daum C."/>
            <person name="Ezra D."/>
            <person name="Gonzalez J."/>
            <person name="Henrissat B."/>
            <person name="Kuo A."/>
            <person name="Liang C."/>
            <person name="Lipzen A."/>
            <person name="Lutzoni F."/>
            <person name="Magnuson J."/>
            <person name="Mondo S."/>
            <person name="Nolan M."/>
            <person name="Ohm R."/>
            <person name="Pangilinan J."/>
            <person name="Park H.-J."/>
            <person name="Ramirez L."/>
            <person name="Alfaro M."/>
            <person name="Sun H."/>
            <person name="Tritt A."/>
            <person name="Yoshinaga Y."/>
            <person name="Zwiers L.-H."/>
            <person name="Turgeon B."/>
            <person name="Goodwin S."/>
            <person name="Spatafora J."/>
            <person name="Crous P."/>
            <person name="Grigoriev I."/>
        </authorList>
    </citation>
    <scope>NUCLEOTIDE SEQUENCE</scope>
    <source>
        <strain evidence="2">CBS 119925</strain>
    </source>
</reference>
<feature type="compositionally biased region" description="Basic and acidic residues" evidence="1">
    <location>
        <begin position="109"/>
        <end position="127"/>
    </location>
</feature>
<gene>
    <name evidence="2" type="ORF">M011DRAFT_489452</name>
</gene>
<dbReference type="OrthoDB" id="5371646at2759"/>
<dbReference type="AlphaFoldDB" id="A0A6A6V077"/>
<dbReference type="EMBL" id="MU006593">
    <property type="protein sequence ID" value="KAF2743932.1"/>
    <property type="molecule type" value="Genomic_DNA"/>
</dbReference>
<accession>A0A6A6V077</accession>
<feature type="compositionally biased region" description="Acidic residues" evidence="1">
    <location>
        <begin position="168"/>
        <end position="179"/>
    </location>
</feature>